<keyword evidence="4" id="KW-0256">Endoplasmic reticulum</keyword>
<keyword evidence="11" id="KW-1185">Reference proteome</keyword>
<dbReference type="PANTHER" id="PTHR12804:SF0">
    <property type="entry name" value="SIGNAL PEPTIDASE COMPLEX SUBUNIT 3"/>
    <property type="match status" value="1"/>
</dbReference>
<comment type="subcellular location">
    <subcellularLocation>
        <location evidence="1">Endoplasmic reticulum membrane</location>
        <topology evidence="1">Single-pass type II membrane protein</topology>
    </subcellularLocation>
</comment>
<evidence type="ECO:0000256" key="2">
    <source>
        <dbReference type="ARBA" id="ARBA00009289"/>
    </source>
</evidence>
<dbReference type="PIRSF" id="PIRSF016089">
    <property type="entry name" value="SPC22"/>
    <property type="match status" value="1"/>
</dbReference>
<evidence type="ECO:0000256" key="4">
    <source>
        <dbReference type="ARBA" id="ARBA00022824"/>
    </source>
</evidence>
<dbReference type="AlphaFoldDB" id="A0AAD7UQ01"/>
<name>A0AAD7UQ01_9STRA</name>
<organism evidence="10 11">
    <name type="scientific">Chrysophaeum taylorii</name>
    <dbReference type="NCBI Taxonomy" id="2483200"/>
    <lineage>
        <taxon>Eukaryota</taxon>
        <taxon>Sar</taxon>
        <taxon>Stramenopiles</taxon>
        <taxon>Ochrophyta</taxon>
        <taxon>Pelagophyceae</taxon>
        <taxon>Pelagomonadales</taxon>
        <taxon>Pelagomonadaceae</taxon>
        <taxon>Chrysophaeum</taxon>
    </lineage>
</organism>
<evidence type="ECO:0000256" key="6">
    <source>
        <dbReference type="ARBA" id="ARBA00022989"/>
    </source>
</evidence>
<sequence>MLLSLESGTRSMHTYWVRLNAVFFYGLNVLLGLAVMTWLSCLQQDLGFGDYPQPVIHKIKMNDLLSLRSHGGVDRALLSFDLAADLRPAFHWNLKQLFVFVLAEYESESNKLNQVILWDKIVETEEDAQMATDNAYIKYALVDQGNELRNTTVNLYVVWDHMPVTGRLFMNRGKGSPFELPPSYR</sequence>
<dbReference type="Proteomes" id="UP001230188">
    <property type="component" value="Unassembled WGS sequence"/>
</dbReference>
<feature type="transmembrane region" description="Helical" evidence="9">
    <location>
        <begin position="21"/>
        <end position="39"/>
    </location>
</feature>
<dbReference type="EMBL" id="JAQMWT010000009">
    <property type="protein sequence ID" value="KAJ8614245.1"/>
    <property type="molecule type" value="Genomic_DNA"/>
</dbReference>
<protein>
    <recommendedName>
        <fullName evidence="8">Signal peptidase complex subunit 3</fullName>
    </recommendedName>
</protein>
<evidence type="ECO:0000256" key="7">
    <source>
        <dbReference type="ARBA" id="ARBA00023136"/>
    </source>
</evidence>
<comment type="similarity">
    <text evidence="2">Belongs to the SPCS3 family.</text>
</comment>
<evidence type="ECO:0000313" key="11">
    <source>
        <dbReference type="Proteomes" id="UP001230188"/>
    </source>
</evidence>
<evidence type="ECO:0000313" key="10">
    <source>
        <dbReference type="EMBL" id="KAJ8614245.1"/>
    </source>
</evidence>
<evidence type="ECO:0000256" key="5">
    <source>
        <dbReference type="ARBA" id="ARBA00022968"/>
    </source>
</evidence>
<keyword evidence="6 9" id="KW-1133">Transmembrane helix</keyword>
<dbReference type="PANTHER" id="PTHR12804">
    <property type="entry name" value="MICROSOMAL SIGNAL PEPTIDASE 23 KD SUBUNIT SPC22/23"/>
    <property type="match status" value="1"/>
</dbReference>
<gene>
    <name evidence="10" type="ORF">CTAYLR_001188</name>
</gene>
<evidence type="ECO:0000256" key="8">
    <source>
        <dbReference type="ARBA" id="ARBA00029556"/>
    </source>
</evidence>
<dbReference type="InterPro" id="IPR007653">
    <property type="entry name" value="SPC3"/>
</dbReference>
<evidence type="ECO:0000256" key="3">
    <source>
        <dbReference type="ARBA" id="ARBA00022692"/>
    </source>
</evidence>
<keyword evidence="7 9" id="KW-0472">Membrane</keyword>
<keyword evidence="5" id="KW-0735">Signal-anchor</keyword>
<reference evidence="10" key="1">
    <citation type="submission" date="2023-01" db="EMBL/GenBank/DDBJ databases">
        <title>Metagenome sequencing of chrysophaentin producing Chrysophaeum taylorii.</title>
        <authorList>
            <person name="Davison J."/>
            <person name="Bewley C."/>
        </authorList>
    </citation>
    <scope>NUCLEOTIDE SEQUENCE</scope>
    <source>
        <strain evidence="10">NIES-1699</strain>
    </source>
</reference>
<evidence type="ECO:0000256" key="9">
    <source>
        <dbReference type="SAM" id="Phobius"/>
    </source>
</evidence>
<dbReference type="GO" id="GO:0005787">
    <property type="term" value="C:signal peptidase complex"/>
    <property type="evidence" value="ECO:0007669"/>
    <property type="project" value="InterPro"/>
</dbReference>
<comment type="caution">
    <text evidence="10">The sequence shown here is derived from an EMBL/GenBank/DDBJ whole genome shotgun (WGS) entry which is preliminary data.</text>
</comment>
<dbReference type="GO" id="GO:0006465">
    <property type="term" value="P:signal peptide processing"/>
    <property type="evidence" value="ECO:0007669"/>
    <property type="project" value="InterPro"/>
</dbReference>
<keyword evidence="3 9" id="KW-0812">Transmembrane</keyword>
<dbReference type="GO" id="GO:0045047">
    <property type="term" value="P:protein targeting to ER"/>
    <property type="evidence" value="ECO:0007669"/>
    <property type="project" value="TreeGrafter"/>
</dbReference>
<proteinExistence type="inferred from homology"/>
<accession>A0AAD7UQ01</accession>
<dbReference type="Pfam" id="PF04573">
    <property type="entry name" value="SPC22"/>
    <property type="match status" value="1"/>
</dbReference>
<evidence type="ECO:0000256" key="1">
    <source>
        <dbReference type="ARBA" id="ARBA00004648"/>
    </source>
</evidence>